<accession>A0AAD9V799</accession>
<feature type="transmembrane region" description="Helical" evidence="2">
    <location>
        <begin position="1306"/>
        <end position="1324"/>
    </location>
</feature>
<name>A0AAD9V799_ACRCE</name>
<feature type="transmembrane region" description="Helical" evidence="2">
    <location>
        <begin position="1069"/>
        <end position="1088"/>
    </location>
</feature>
<dbReference type="SUPFAM" id="SSF51126">
    <property type="entry name" value="Pectin lyase-like"/>
    <property type="match status" value="1"/>
</dbReference>
<keyword evidence="4" id="KW-1185">Reference proteome</keyword>
<feature type="compositionally biased region" description="Basic and acidic residues" evidence="1">
    <location>
        <begin position="14"/>
        <end position="23"/>
    </location>
</feature>
<feature type="transmembrane region" description="Helical" evidence="2">
    <location>
        <begin position="1272"/>
        <end position="1294"/>
    </location>
</feature>
<keyword evidence="2" id="KW-1133">Transmembrane helix</keyword>
<feature type="transmembrane region" description="Helical" evidence="2">
    <location>
        <begin position="1221"/>
        <end position="1239"/>
    </location>
</feature>
<reference evidence="3" key="1">
    <citation type="journal article" date="2023" name="G3 (Bethesda)">
        <title>Whole genome assembly and annotation of the endangered Caribbean coral Acropora cervicornis.</title>
        <authorList>
            <person name="Selwyn J.D."/>
            <person name="Vollmer S.V."/>
        </authorList>
    </citation>
    <scope>NUCLEOTIDE SEQUENCE</scope>
    <source>
        <strain evidence="3">K2</strain>
    </source>
</reference>
<proteinExistence type="predicted"/>
<feature type="transmembrane region" description="Helical" evidence="2">
    <location>
        <begin position="1467"/>
        <end position="1492"/>
    </location>
</feature>
<reference evidence="3" key="2">
    <citation type="journal article" date="2023" name="Science">
        <title>Genomic signatures of disease resistance in endangered staghorn corals.</title>
        <authorList>
            <person name="Vollmer S.V."/>
            <person name="Selwyn J.D."/>
            <person name="Despard B.A."/>
            <person name="Roesel C.L."/>
        </authorList>
    </citation>
    <scope>NUCLEOTIDE SEQUENCE</scope>
    <source>
        <strain evidence="3">K2</strain>
    </source>
</reference>
<keyword evidence="2" id="KW-0812">Transmembrane</keyword>
<feature type="transmembrane region" description="Helical" evidence="2">
    <location>
        <begin position="1424"/>
        <end position="1447"/>
    </location>
</feature>
<evidence type="ECO:0000313" key="3">
    <source>
        <dbReference type="EMBL" id="KAK2563642.1"/>
    </source>
</evidence>
<comment type="caution">
    <text evidence="3">The sequence shown here is derived from an EMBL/GenBank/DDBJ whole genome shotgun (WGS) entry which is preliminary data.</text>
</comment>
<gene>
    <name evidence="3" type="ORF">P5673_013381</name>
</gene>
<keyword evidence="2" id="KW-0472">Membrane</keyword>
<dbReference type="InterPro" id="IPR011050">
    <property type="entry name" value="Pectin_lyase_fold/virulence"/>
</dbReference>
<evidence type="ECO:0000313" key="4">
    <source>
        <dbReference type="Proteomes" id="UP001249851"/>
    </source>
</evidence>
<evidence type="ECO:0000256" key="1">
    <source>
        <dbReference type="SAM" id="MobiDB-lite"/>
    </source>
</evidence>
<dbReference type="EMBL" id="JARQWQ010000025">
    <property type="protein sequence ID" value="KAK2563642.1"/>
    <property type="molecule type" value="Genomic_DNA"/>
</dbReference>
<protein>
    <submittedName>
        <fullName evidence="3">Uncharacterized protein</fullName>
    </submittedName>
</protein>
<sequence length="1512" mass="168685">MRSSVDKFNSTSGDRCELGKDTDGEGELTLITQEFVKGQQEEKTEPKHSLLLTLKAPWKVNLVQYETEFKNTARKVVNLFSYSWSSGEAEYPEIFVSIAGSDSARCGHQSNPCKSIAQAVHRVKGNNGHIYVNGTGTEREPFNCSSGTQHGIEVQKNVSIQGITLTPTVHISCFGGFLFRRTTERELSISLSDIVFQQTPLTFEGCNFVQLSRCSFRNASTAVYMRNISNTKLNIQSSSFLDNGVSCVRIFLTSKTHRPFLTVNISGTTFQRNGCLGNHSMKVGAVTIESAVDAISCDALVEILCSEANYTRNCGHFVRIKLPNVTVKGVYVDVMLARNEVGRHQNGSLIVESLFRSKARKCYAKFTNVSCKSNRLLRCIEIECDESDIEIQNSSFYDQHIPHGRGAALSLEATSHAVLNVFDSQLKNNKAIAGGALYLHSEKGTIEMLLSRVNFTECAAEKYGCTMLIGSPKSPRITNRTATFKLIANFNDIHVNNCSAIKARKRRTCNVFHFLVFSGNFTISDSSWTNNRNGTDATFVVGNTGGKTDITITKCFFVNNSALINWSVIFAALNTHAGSVLIENTTFSNQHKNIGDEENHALLITPEFRMKLCNVVISSRNATGLGIFRFARTKPKDNKVNIDISNCAFLNSAQDIVVNLINAIDIKFTVINSIFSTKNAGPKDVGISFTEKNVTMRNTTSTSIRLENVTFLSRPCNVFGQFSPGQKTIQIRNSTFKDAVCFHGQFSRIDYFAGAGSVAIRSPPDGLNKSGCVNTSKNVHPLWNYKSTLIFEDSTFEGNAGLSAGAVTLTNGNATFNRCIFKNNFAIESSGHVYATYGTGRIHFKDCFFLRTIKSTAANGVLFKRSAFFNSESWGPLVIENTSIVSNLTRRNRSPMVVISNGGYVHIDNQSIMSCGAGSKVLLGNTTHFQYGYKETGGSLCKLNVTVLRYSCSSCSPGFYSLQRGVMRGLNSRLFVLCLPCPFGATCVEKNVVARPNFWGYPNSNNSHVLTFYPCPEGYCQTPPSRSDPRQYNHCVGKRSGFLCGKCAPEHSETLFSTKCRKKNQCNNHMFWVITILYTTAMAVYLFMKPPTLNFLWKKIFWFRKREGYTAIGELDATMDENSESDGYLKIVFYFYQAAELLMVGSAEHLFRHKVPFVQSIIEVFNFQMRALQKPIGCPFAGLTAVTKEVLLSGTIFLILAELVTIYCIHFAFNKIRRKEGPSVIHLIAVIVELLLLGYERLAESSLNLMHCFPVGKERRLFIDAEIVCWQWWQYLLLTYITVFVVPFILVLYFGSSKLYDASISAKEFLGACILPLPFLMYWLCKKAFLTRRNTSRVTQNNKDLLEVLHGPFRQPKDNDNGTLYWESVLICRRLVLLCCHAFITNSMFRLICMSGACIVIMLHHVIKSPFRKSIANGCETASLLILTMMAVINLSKATLMSFGITIDGPATSYLEVLDWFQVCVLAFVPSMLAVFLVIAVLSQFCRLILFLPKAISRFAKQKESSVLLAFF</sequence>
<dbReference type="Proteomes" id="UP001249851">
    <property type="component" value="Unassembled WGS sequence"/>
</dbReference>
<feature type="transmembrane region" description="Helical" evidence="2">
    <location>
        <begin position="1190"/>
        <end position="1209"/>
    </location>
</feature>
<evidence type="ECO:0000256" key="2">
    <source>
        <dbReference type="SAM" id="Phobius"/>
    </source>
</evidence>
<feature type="region of interest" description="Disordered" evidence="1">
    <location>
        <begin position="1"/>
        <end position="23"/>
    </location>
</feature>
<organism evidence="3 4">
    <name type="scientific">Acropora cervicornis</name>
    <name type="common">Staghorn coral</name>
    <dbReference type="NCBI Taxonomy" id="6130"/>
    <lineage>
        <taxon>Eukaryota</taxon>
        <taxon>Metazoa</taxon>
        <taxon>Cnidaria</taxon>
        <taxon>Anthozoa</taxon>
        <taxon>Hexacorallia</taxon>
        <taxon>Scleractinia</taxon>
        <taxon>Astrocoeniina</taxon>
        <taxon>Acroporidae</taxon>
        <taxon>Acropora</taxon>
    </lineage>
</organism>
<feature type="compositionally biased region" description="Polar residues" evidence="1">
    <location>
        <begin position="1"/>
        <end position="13"/>
    </location>
</feature>